<sequence>MDGGGVIRAAANKAEIDTSKPFRSVREAVMLFGERVLAGEVYANKLKEMQDKTNDHGHRVVASELEETKQSLQKAREESNHLAQFLSSLQQELEQTKTELQRLRTRPSDTRALDPESEDLKYVESSKEIADQAATDANTSSNNNNRDHQRVEFHKKKYVSFANHPPVVRVIAPSTTPCDGHVLERHSSLKKKKKKQLIPFIAGIFSKKSGSSNSTLA</sequence>
<dbReference type="EMBL" id="JAVIJP010000017">
    <property type="protein sequence ID" value="KAL3640973.1"/>
    <property type="molecule type" value="Genomic_DNA"/>
</dbReference>
<evidence type="ECO:0000256" key="2">
    <source>
        <dbReference type="ARBA" id="ARBA00023054"/>
    </source>
</evidence>
<evidence type="ECO:0000256" key="1">
    <source>
        <dbReference type="ARBA" id="ARBA00005485"/>
    </source>
</evidence>
<evidence type="ECO:0008006" key="6">
    <source>
        <dbReference type="Google" id="ProtNLM"/>
    </source>
</evidence>
<proteinExistence type="inferred from homology"/>
<feature type="region of interest" description="Disordered" evidence="3">
    <location>
        <begin position="99"/>
        <end position="127"/>
    </location>
</feature>
<comment type="similarity">
    <text evidence="1">Belongs to the WEB family.</text>
</comment>
<dbReference type="PANTHER" id="PTHR32054:SF9">
    <property type="entry name" value="OS04G0116200 PROTEIN"/>
    <property type="match status" value="1"/>
</dbReference>
<protein>
    <recommendedName>
        <fullName evidence="6">WEB family protein</fullName>
    </recommendedName>
</protein>
<evidence type="ECO:0000313" key="4">
    <source>
        <dbReference type="EMBL" id="KAL3640973.1"/>
    </source>
</evidence>
<organism evidence="4 5">
    <name type="scientific">Castilleja foliolosa</name>
    <dbReference type="NCBI Taxonomy" id="1961234"/>
    <lineage>
        <taxon>Eukaryota</taxon>
        <taxon>Viridiplantae</taxon>
        <taxon>Streptophyta</taxon>
        <taxon>Embryophyta</taxon>
        <taxon>Tracheophyta</taxon>
        <taxon>Spermatophyta</taxon>
        <taxon>Magnoliopsida</taxon>
        <taxon>eudicotyledons</taxon>
        <taxon>Gunneridae</taxon>
        <taxon>Pentapetalae</taxon>
        <taxon>asterids</taxon>
        <taxon>lamiids</taxon>
        <taxon>Lamiales</taxon>
        <taxon>Orobanchaceae</taxon>
        <taxon>Pedicularideae</taxon>
        <taxon>Castillejinae</taxon>
        <taxon>Castilleja</taxon>
    </lineage>
</organism>
<dbReference type="Proteomes" id="UP001632038">
    <property type="component" value="Unassembled WGS sequence"/>
</dbReference>
<dbReference type="PANTHER" id="PTHR32054">
    <property type="entry name" value="HEAVY CHAIN, PUTATIVE, EXPRESSED-RELATED-RELATED"/>
    <property type="match status" value="1"/>
</dbReference>
<reference evidence="5" key="1">
    <citation type="journal article" date="2024" name="IScience">
        <title>Strigolactones Initiate the Formation of Haustorium-like Structures in Castilleja.</title>
        <authorList>
            <person name="Buerger M."/>
            <person name="Peterson D."/>
            <person name="Chory J."/>
        </authorList>
    </citation>
    <scope>NUCLEOTIDE SEQUENCE [LARGE SCALE GENOMIC DNA]</scope>
</reference>
<keyword evidence="2" id="KW-0175">Coiled coil</keyword>
<dbReference type="AlphaFoldDB" id="A0ABD3DFJ0"/>
<comment type="caution">
    <text evidence="4">The sequence shown here is derived from an EMBL/GenBank/DDBJ whole genome shotgun (WGS) entry which is preliminary data.</text>
</comment>
<gene>
    <name evidence="4" type="ORF">CASFOL_015941</name>
</gene>
<evidence type="ECO:0000256" key="3">
    <source>
        <dbReference type="SAM" id="MobiDB-lite"/>
    </source>
</evidence>
<keyword evidence="5" id="KW-1185">Reference proteome</keyword>
<evidence type="ECO:0000313" key="5">
    <source>
        <dbReference type="Proteomes" id="UP001632038"/>
    </source>
</evidence>
<accession>A0ABD3DFJ0</accession>
<name>A0ABD3DFJ0_9LAMI</name>